<accession>A0ABN8NR30</accession>
<reference evidence="1 2" key="1">
    <citation type="submission" date="2022-05" db="EMBL/GenBank/DDBJ databases">
        <authorList>
            <consortium name="Genoscope - CEA"/>
            <person name="William W."/>
        </authorList>
    </citation>
    <scope>NUCLEOTIDE SEQUENCE [LARGE SCALE GENOMIC DNA]</scope>
</reference>
<name>A0ABN8NR30_9CNID</name>
<evidence type="ECO:0000313" key="1">
    <source>
        <dbReference type="EMBL" id="CAH3117658.1"/>
    </source>
</evidence>
<comment type="caution">
    <text evidence="1">The sequence shown here is derived from an EMBL/GenBank/DDBJ whole genome shotgun (WGS) entry which is preliminary data.</text>
</comment>
<dbReference type="Proteomes" id="UP001159405">
    <property type="component" value="Unassembled WGS sequence"/>
</dbReference>
<proteinExistence type="predicted"/>
<keyword evidence="2" id="KW-1185">Reference proteome</keyword>
<protein>
    <submittedName>
        <fullName evidence="1">Uncharacterized protein</fullName>
    </submittedName>
</protein>
<sequence>MHKDFLSPDIKAKDLEYVHITATEKEIAEDLLQKGHLVKKKCRDLEKIHTENFYELSIPFQGLKTLTTGQRCRQYQLAKVAGSNAFLGIKNRDDSCPLGSCITCGTNRECSNPPVSSCECPCISRLDFHYCRNEFPAGNVSICPVPAPVVPSEQVKDPSIKDLQKCFDPQCDKKLSSDSCDGIVGCYCADKNGCLVARASSVAASKNEPVVPSLPRSRPLLHLNRCCFCFHICIFNIDCFASTPGRPFIFTASALTSALLSLLFKVRHPHCHLYCFCFHTYTAISIFLLPPALPSLYCLFLLPTSTSILYSTASAYRNLPFHLYCFCSHTCTSSLLLLLTQTCTSISTVLDRHLYCF</sequence>
<organism evidence="1 2">
    <name type="scientific">Porites lobata</name>
    <dbReference type="NCBI Taxonomy" id="104759"/>
    <lineage>
        <taxon>Eukaryota</taxon>
        <taxon>Metazoa</taxon>
        <taxon>Cnidaria</taxon>
        <taxon>Anthozoa</taxon>
        <taxon>Hexacorallia</taxon>
        <taxon>Scleractinia</taxon>
        <taxon>Fungiina</taxon>
        <taxon>Poritidae</taxon>
        <taxon>Porites</taxon>
    </lineage>
</organism>
<dbReference type="EMBL" id="CALNXK010000031">
    <property type="protein sequence ID" value="CAH3117658.1"/>
    <property type="molecule type" value="Genomic_DNA"/>
</dbReference>
<gene>
    <name evidence="1" type="ORF">PLOB_00026021</name>
</gene>
<evidence type="ECO:0000313" key="2">
    <source>
        <dbReference type="Proteomes" id="UP001159405"/>
    </source>
</evidence>